<protein>
    <recommendedName>
        <fullName evidence="5">Transglutaminase-like domain-containing protein</fullName>
    </recommendedName>
</protein>
<organism evidence="6">
    <name type="scientific">Kwoniella dejecticola CBS 10117</name>
    <dbReference type="NCBI Taxonomy" id="1296121"/>
    <lineage>
        <taxon>Eukaryota</taxon>
        <taxon>Fungi</taxon>
        <taxon>Dikarya</taxon>
        <taxon>Basidiomycota</taxon>
        <taxon>Agaricomycotina</taxon>
        <taxon>Tremellomycetes</taxon>
        <taxon>Tremellales</taxon>
        <taxon>Cryptococcaceae</taxon>
        <taxon>Kwoniella</taxon>
    </lineage>
</organism>
<reference evidence="6" key="1">
    <citation type="submission" date="2013-07" db="EMBL/GenBank/DDBJ databases">
        <title>The Genome Sequence of Cryptococcus dejecticola CBS10117.</title>
        <authorList>
            <consortium name="The Broad Institute Genome Sequencing Platform"/>
            <person name="Cuomo C."/>
            <person name="Litvintseva A."/>
            <person name="Chen Y."/>
            <person name="Heitman J."/>
            <person name="Sun S."/>
            <person name="Springer D."/>
            <person name="Dromer F."/>
            <person name="Young S.K."/>
            <person name="Zeng Q."/>
            <person name="Gargeya S."/>
            <person name="Fitzgerald M."/>
            <person name="Abouelleil A."/>
            <person name="Alvarado L."/>
            <person name="Berlin A.M."/>
            <person name="Chapman S.B."/>
            <person name="Dewar J."/>
            <person name="Goldberg J."/>
            <person name="Griggs A."/>
            <person name="Gujja S."/>
            <person name="Hansen M."/>
            <person name="Howarth C."/>
            <person name="Imamovic A."/>
            <person name="Larimer J."/>
            <person name="McCowan C."/>
            <person name="Murphy C."/>
            <person name="Pearson M."/>
            <person name="Priest M."/>
            <person name="Roberts A."/>
            <person name="Saif S."/>
            <person name="Shea T."/>
            <person name="Sykes S."/>
            <person name="Wortman J."/>
            <person name="Nusbaum C."/>
            <person name="Birren B."/>
        </authorList>
    </citation>
    <scope>NUCLEOTIDE SEQUENCE [LARGE SCALE GENOMIC DNA]</scope>
    <source>
        <strain evidence="6">CBS 10117</strain>
    </source>
</reference>
<dbReference type="InterPro" id="IPR056573">
    <property type="entry name" value="Lectin_L-type_dom"/>
</dbReference>
<dbReference type="GO" id="GO:0000224">
    <property type="term" value="F:peptide-N4-(N-acetyl-beta-glucosaminyl)asparagine amidase activity"/>
    <property type="evidence" value="ECO:0007669"/>
    <property type="project" value="TreeGrafter"/>
</dbReference>
<dbReference type="EMBL" id="CP144532">
    <property type="protein sequence ID" value="WWC60252.1"/>
    <property type="molecule type" value="Genomic_DNA"/>
</dbReference>
<accession>A0A1A6A9T0</accession>
<name>A0A1A6A9T0_9TREE</name>
<dbReference type="AlphaFoldDB" id="A0A1A6A9T0"/>
<keyword evidence="8" id="KW-1185">Reference proteome</keyword>
<dbReference type="InterPro" id="IPR013320">
    <property type="entry name" value="ConA-like_dom_sf"/>
</dbReference>
<feature type="region of interest" description="Disordered" evidence="4">
    <location>
        <begin position="636"/>
        <end position="660"/>
    </location>
</feature>
<dbReference type="GeneID" id="28966531"/>
<evidence type="ECO:0000313" key="7">
    <source>
        <dbReference type="EMBL" id="WWC60252.1"/>
    </source>
</evidence>
<dbReference type="PANTHER" id="PTHR12143">
    <property type="entry name" value="PEPTIDE N-GLYCANASE PNGASE -RELATED"/>
    <property type="match status" value="1"/>
</dbReference>
<dbReference type="STRING" id="1296121.A0A1A6A9T0"/>
<sequence length="660" mass="74150">MSLGQGLSNDPHIIGYIASALSSGVYDKIPRLEQPTTRELISIAALWYALHSNNGYRLEIFNFFRSHSNPRNTRAVVNQNMVGTIESLKVHSLSLEEDPHVDVDRSQLEDILKSATGSSPLSPSATEVDAEVSKLARWFKDDYMRWIDPAHCPKCDGPTTGVGSAEPTSAEREEGAGRVELHRCNDIKCGEMRRFCRYGKIKALIRSREGRCGEWAQLFYVFLRVRGIESRYVWNSEDHVWCEYWSPALRHWVHVDPCEAATNKPLLYARGWGKKQAFCLAFGRYGAEDVTRAYVDDWQECKNRRRARGWKEVELRRALYAHTVSIRLRMSLEERVPLEAMDQLQSRWMADESGRLAEAERMYLGGRISGPEDWRAMRDEMGLDKQEVKIPNHTVVRSLTVLNNGLIKYGTTRLTSSGILLTDGPSQTSSVFNPHPLDRDTDCRCKFKFRLTSPQSGEADGIALIFSSAMGLGLGGYGLGYDGLGQDGDFAIEIDTYRTQDHADDPPTPHISLHSPLKAHHKHSLGCTKPGSIPFLSDGRVYELEVIYRCPSPSPSSSPSADNESSTRRVQAYLRTPEHDILEVLDVSLPESEESSSGSKSENKKEWYVGISGACGGLWQKQEILDWQLDIIQFDDADTGPIPTDQSSKEKEAELETDTV</sequence>
<reference evidence="7" key="2">
    <citation type="submission" date="2013-07" db="EMBL/GenBank/DDBJ databases">
        <authorList>
            <consortium name="The Broad Institute Genome Sequencing Platform"/>
            <person name="Cuomo C."/>
            <person name="Litvintseva A."/>
            <person name="Chen Y."/>
            <person name="Heitman J."/>
            <person name="Sun S."/>
            <person name="Springer D."/>
            <person name="Dromer F."/>
            <person name="Young S.K."/>
            <person name="Zeng Q."/>
            <person name="Gargeya S."/>
            <person name="Fitzgerald M."/>
            <person name="Abouelleil A."/>
            <person name="Alvarado L."/>
            <person name="Berlin A.M."/>
            <person name="Chapman S.B."/>
            <person name="Dewar J."/>
            <person name="Goldberg J."/>
            <person name="Griggs A."/>
            <person name="Gujja S."/>
            <person name="Hansen M."/>
            <person name="Howarth C."/>
            <person name="Imamovic A."/>
            <person name="Larimer J."/>
            <person name="McCowan C."/>
            <person name="Murphy C."/>
            <person name="Pearson M."/>
            <person name="Priest M."/>
            <person name="Roberts A."/>
            <person name="Saif S."/>
            <person name="Shea T."/>
            <person name="Sykes S."/>
            <person name="Wortman J."/>
            <person name="Nusbaum C."/>
            <person name="Birren B."/>
        </authorList>
    </citation>
    <scope>NUCLEOTIDE SEQUENCE</scope>
    <source>
        <strain evidence="7">CBS 10117</strain>
    </source>
</reference>
<evidence type="ECO:0000313" key="8">
    <source>
        <dbReference type="Proteomes" id="UP000078595"/>
    </source>
</evidence>
<dbReference type="PANTHER" id="PTHR12143:SF19">
    <property type="entry name" value="PEPTIDE-N(4)-(N-ACETYL-BETA-GLUCOSAMINYL)ASPARAGINE AMIDASE"/>
    <property type="match status" value="1"/>
</dbReference>
<dbReference type="Gene3D" id="3.10.620.30">
    <property type="match status" value="1"/>
</dbReference>
<keyword evidence="2" id="KW-0479">Metal-binding</keyword>
<dbReference type="Proteomes" id="UP000078595">
    <property type="component" value="Chromosome 3"/>
</dbReference>
<keyword evidence="3" id="KW-0862">Zinc</keyword>
<dbReference type="GO" id="GO:0006516">
    <property type="term" value="P:glycoprotein catabolic process"/>
    <property type="evidence" value="ECO:0007669"/>
    <property type="project" value="TreeGrafter"/>
</dbReference>
<dbReference type="GO" id="GO:0005634">
    <property type="term" value="C:nucleus"/>
    <property type="evidence" value="ECO:0007669"/>
    <property type="project" value="TreeGrafter"/>
</dbReference>
<evidence type="ECO:0000256" key="1">
    <source>
        <dbReference type="ARBA" id="ARBA00009390"/>
    </source>
</evidence>
<reference evidence="7" key="3">
    <citation type="submission" date="2024-02" db="EMBL/GenBank/DDBJ databases">
        <title>Comparative genomics of Cryptococcus and Kwoniella reveals pathogenesis evolution and contrasting modes of karyotype evolution via chromosome fusion or intercentromeric recombination.</title>
        <authorList>
            <person name="Coelho M.A."/>
            <person name="David-Palma M."/>
            <person name="Shea T."/>
            <person name="Bowers K."/>
            <person name="McGinley-Smith S."/>
            <person name="Mohammad A.W."/>
            <person name="Gnirke A."/>
            <person name="Yurkov A.M."/>
            <person name="Nowrousian M."/>
            <person name="Sun S."/>
            <person name="Cuomo C.A."/>
            <person name="Heitman J."/>
        </authorList>
    </citation>
    <scope>NUCLEOTIDE SEQUENCE</scope>
    <source>
        <strain evidence="7">CBS 10117</strain>
    </source>
</reference>
<dbReference type="GO" id="GO:0005829">
    <property type="term" value="C:cytosol"/>
    <property type="evidence" value="ECO:0007669"/>
    <property type="project" value="TreeGrafter"/>
</dbReference>
<evidence type="ECO:0000256" key="4">
    <source>
        <dbReference type="SAM" id="MobiDB-lite"/>
    </source>
</evidence>
<dbReference type="GO" id="GO:0046872">
    <property type="term" value="F:metal ion binding"/>
    <property type="evidence" value="ECO:0007669"/>
    <property type="project" value="UniProtKB-KW"/>
</dbReference>
<dbReference type="EMBL" id="KI894029">
    <property type="protein sequence ID" value="OBR86817.1"/>
    <property type="molecule type" value="Genomic_DNA"/>
</dbReference>
<dbReference type="InterPro" id="IPR002931">
    <property type="entry name" value="Transglutaminase-like"/>
</dbReference>
<evidence type="ECO:0000256" key="3">
    <source>
        <dbReference type="ARBA" id="ARBA00022833"/>
    </source>
</evidence>
<feature type="domain" description="Transglutaminase-like" evidence="5">
    <location>
        <begin position="204"/>
        <end position="259"/>
    </location>
</feature>
<dbReference type="Gene3D" id="2.60.120.200">
    <property type="match status" value="1"/>
</dbReference>
<comment type="similarity">
    <text evidence="1">Belongs to the transglutaminase-like superfamily. PNGase family.</text>
</comment>
<evidence type="ECO:0000259" key="5">
    <source>
        <dbReference type="SMART" id="SM00460"/>
    </source>
</evidence>
<dbReference type="SUPFAM" id="SSF54001">
    <property type="entry name" value="Cysteine proteinases"/>
    <property type="match status" value="1"/>
</dbReference>
<dbReference type="RefSeq" id="XP_018264659.1">
    <property type="nucleotide sequence ID" value="XM_018406165.1"/>
</dbReference>
<dbReference type="InterPro" id="IPR038765">
    <property type="entry name" value="Papain-like_cys_pep_sf"/>
</dbReference>
<evidence type="ECO:0000256" key="2">
    <source>
        <dbReference type="ARBA" id="ARBA00022723"/>
    </source>
</evidence>
<dbReference type="KEGG" id="kdj:28966531"/>
<dbReference type="SUPFAM" id="SSF49899">
    <property type="entry name" value="Concanavalin A-like lectins/glucanases"/>
    <property type="match status" value="1"/>
</dbReference>
<dbReference type="CDD" id="cd01951">
    <property type="entry name" value="lectin_L-type"/>
    <property type="match status" value="1"/>
</dbReference>
<dbReference type="InterPro" id="IPR050883">
    <property type="entry name" value="PNGase"/>
</dbReference>
<gene>
    <name evidence="6" type="ORF">I303_02832</name>
    <name evidence="7" type="ORF">I303_102818</name>
</gene>
<proteinExistence type="inferred from homology"/>
<dbReference type="VEuPathDB" id="FungiDB:I303_02832"/>
<dbReference type="OrthoDB" id="409136at2759"/>
<evidence type="ECO:0000313" key="6">
    <source>
        <dbReference type="EMBL" id="OBR86817.1"/>
    </source>
</evidence>
<dbReference type="SMART" id="SM00460">
    <property type="entry name" value="TGc"/>
    <property type="match status" value="1"/>
</dbReference>
<dbReference type="Pfam" id="PF01841">
    <property type="entry name" value="Transglut_core"/>
    <property type="match status" value="1"/>
</dbReference>
<dbReference type="Gene3D" id="2.20.25.10">
    <property type="match status" value="1"/>
</dbReference>